<keyword evidence="2" id="KW-0732">Signal</keyword>
<feature type="chain" id="PRO_5039516024" evidence="2">
    <location>
        <begin position="29"/>
        <end position="444"/>
    </location>
</feature>
<dbReference type="CDD" id="cd14748">
    <property type="entry name" value="PBP2_UgpB"/>
    <property type="match status" value="1"/>
</dbReference>
<comment type="caution">
    <text evidence="3">The sequence shown here is derived from an EMBL/GenBank/DDBJ whole genome shotgun (WGS) entry which is preliminary data.</text>
</comment>
<dbReference type="InterPro" id="IPR006059">
    <property type="entry name" value="SBP"/>
</dbReference>
<dbReference type="PANTHER" id="PTHR43649:SF12">
    <property type="entry name" value="DIACETYLCHITOBIOSE BINDING PROTEIN DASA"/>
    <property type="match status" value="1"/>
</dbReference>
<dbReference type="Pfam" id="PF01547">
    <property type="entry name" value="SBP_bac_1"/>
    <property type="match status" value="1"/>
</dbReference>
<dbReference type="SUPFAM" id="SSF53850">
    <property type="entry name" value="Periplasmic binding protein-like II"/>
    <property type="match status" value="1"/>
</dbReference>
<feature type="compositionally biased region" description="Low complexity" evidence="1">
    <location>
        <begin position="30"/>
        <end position="45"/>
    </location>
</feature>
<evidence type="ECO:0000313" key="4">
    <source>
        <dbReference type="Proteomes" id="UP000261023"/>
    </source>
</evidence>
<evidence type="ECO:0000256" key="1">
    <source>
        <dbReference type="SAM" id="MobiDB-lite"/>
    </source>
</evidence>
<dbReference type="InterPro" id="IPR050490">
    <property type="entry name" value="Bact_solute-bd_prot1"/>
</dbReference>
<accession>A0A3E3DI98</accession>
<dbReference type="AlphaFoldDB" id="A0A3E3DI98"/>
<organism evidence="3 4">
    <name type="scientific">Hungatella hathewayi</name>
    <dbReference type="NCBI Taxonomy" id="154046"/>
    <lineage>
        <taxon>Bacteria</taxon>
        <taxon>Bacillati</taxon>
        <taxon>Bacillota</taxon>
        <taxon>Clostridia</taxon>
        <taxon>Lachnospirales</taxon>
        <taxon>Lachnospiraceae</taxon>
        <taxon>Hungatella</taxon>
    </lineage>
</organism>
<proteinExistence type="predicted"/>
<dbReference type="Gene3D" id="3.40.190.10">
    <property type="entry name" value="Periplasmic binding protein-like II"/>
    <property type="match status" value="1"/>
</dbReference>
<dbReference type="EMBL" id="QTJW01000015">
    <property type="protein sequence ID" value="RGD68699.1"/>
    <property type="molecule type" value="Genomic_DNA"/>
</dbReference>
<feature type="region of interest" description="Disordered" evidence="1">
    <location>
        <begin position="29"/>
        <end position="66"/>
    </location>
</feature>
<feature type="signal peptide" evidence="2">
    <location>
        <begin position="1"/>
        <end position="28"/>
    </location>
</feature>
<dbReference type="RefSeq" id="WP_034561480.1">
    <property type="nucleotide sequence ID" value="NZ_QTJW01000015.1"/>
</dbReference>
<protein>
    <submittedName>
        <fullName evidence="3">ABC transporter substrate-binding protein</fullName>
    </submittedName>
</protein>
<dbReference type="PROSITE" id="PS51257">
    <property type="entry name" value="PROKAR_LIPOPROTEIN"/>
    <property type="match status" value="1"/>
</dbReference>
<name>A0A3E3DI98_9FIRM</name>
<sequence>MRKNCLAAAGLILILAAGLTACGGSGNAGNTGNTDNSGNAGNSGSSEKDTESVPEKTKGSQTGSDKPVTLTFWNGFTSTDGDVLQQIVNDFNESNEYNVTIEMDAMPWATFNEKLPAAIASGNAPDFVLCSTGYYVPYVESGSFQDVSDFYELPGVDKADFDPNIVDLLYYDDLCVGIPMQVISHYLYWDKDLYAAAGLDPETPPKTWEEIMKNAEILTDKSKNQYGFNVPTDNNVVPQYAMYAYGGSYTNADETEALLNSEANAKAFESLKVMYDYSPKDGDPNNSISGRMGQFIDGPWIINGLRENEINFGVTAVPSCEGMEKDASIIPVGFSVPKTTSEEHKDLVYKFVQYWNTKEICSKWTRECGTPAYLLSAQEEFENDPLTLALSDPLSYGHVECKLHGVNSIATDALYPALGEVFAGADIPATLDKYNQVIQAILDK</sequence>
<dbReference type="PANTHER" id="PTHR43649">
    <property type="entry name" value="ARABINOSE-BINDING PROTEIN-RELATED"/>
    <property type="match status" value="1"/>
</dbReference>
<dbReference type="OrthoDB" id="9766758at2"/>
<evidence type="ECO:0000256" key="2">
    <source>
        <dbReference type="SAM" id="SignalP"/>
    </source>
</evidence>
<evidence type="ECO:0000313" key="3">
    <source>
        <dbReference type="EMBL" id="RGD68699.1"/>
    </source>
</evidence>
<dbReference type="Proteomes" id="UP000261023">
    <property type="component" value="Unassembled WGS sequence"/>
</dbReference>
<gene>
    <name evidence="3" type="ORF">DWX31_21075</name>
</gene>
<feature type="compositionally biased region" description="Basic and acidic residues" evidence="1">
    <location>
        <begin position="46"/>
        <end position="58"/>
    </location>
</feature>
<reference evidence="3 4" key="1">
    <citation type="submission" date="2018-08" db="EMBL/GenBank/DDBJ databases">
        <title>A genome reference for cultivated species of the human gut microbiota.</title>
        <authorList>
            <person name="Zou Y."/>
            <person name="Xue W."/>
            <person name="Luo G."/>
        </authorList>
    </citation>
    <scope>NUCLEOTIDE SEQUENCE [LARGE SCALE GENOMIC DNA]</scope>
    <source>
        <strain evidence="3 4">AF19-13AC</strain>
    </source>
</reference>